<organism evidence="1 2">
    <name type="scientific">Heyndrickxia coagulans 36D1</name>
    <dbReference type="NCBI Taxonomy" id="345219"/>
    <lineage>
        <taxon>Bacteria</taxon>
        <taxon>Bacillati</taxon>
        <taxon>Bacillota</taxon>
        <taxon>Bacilli</taxon>
        <taxon>Bacillales</taxon>
        <taxon>Bacillaceae</taxon>
        <taxon>Heyndrickxia</taxon>
    </lineage>
</organism>
<reference evidence="1 2" key="1">
    <citation type="journal article" date="2011" name="Stand. Genomic Sci.">
        <title>Complete Genome Sequence of a thermotolerant sporogenic lactic acid bacterium, Bacillus coagulans strain 36D1.</title>
        <authorList>
            <person name="Rhee M.S."/>
            <person name="Moritz B.E."/>
            <person name="Xie G."/>
            <person name="Glavina Del Rio T."/>
            <person name="Dalin E."/>
            <person name="Tice H."/>
            <person name="Bruce D."/>
            <person name="Goodwin L."/>
            <person name="Chertkov O."/>
            <person name="Brettin T."/>
            <person name="Han C."/>
            <person name="Detter C."/>
            <person name="Pitluck S."/>
            <person name="Land M.L."/>
            <person name="Patel M."/>
            <person name="Ou M."/>
            <person name="Harbrucker R."/>
            <person name="Ingram L.O."/>
            <person name="Shanmugam K.T."/>
        </authorList>
    </citation>
    <scope>NUCLEOTIDE SEQUENCE [LARGE SCALE GENOMIC DNA]</scope>
    <source>
        <strain evidence="1 2">36D1</strain>
    </source>
</reference>
<evidence type="ECO:0000313" key="1">
    <source>
        <dbReference type="EMBL" id="AEP01440.1"/>
    </source>
</evidence>
<protein>
    <submittedName>
        <fullName evidence="1">Uncharacterized protein</fullName>
    </submittedName>
</protein>
<dbReference type="PROSITE" id="PS51257">
    <property type="entry name" value="PROKAR_LIPOPROTEIN"/>
    <property type="match status" value="1"/>
</dbReference>
<gene>
    <name evidence="1" type="ORF">Bcoa_2258</name>
</gene>
<dbReference type="EMBL" id="CP003056">
    <property type="protein sequence ID" value="AEP01440.1"/>
    <property type="molecule type" value="Genomic_DNA"/>
</dbReference>
<dbReference type="KEGG" id="bag:Bcoa_2258"/>
<proteinExistence type="predicted"/>
<evidence type="ECO:0000313" key="2">
    <source>
        <dbReference type="Proteomes" id="UP000009283"/>
    </source>
</evidence>
<dbReference type="HOGENOM" id="CLU_3022222_0_0_9"/>
<sequence length="55" mass="5853">MKKEVAQGQPLFSACGSSTSACVGEVKLGKAGIYLQTPVPVRFSFFQVGMNKQNS</sequence>
<name>G2TPB6_HEYCO</name>
<accession>G2TPB6</accession>
<dbReference type="AlphaFoldDB" id="G2TPB6"/>
<dbReference type="Proteomes" id="UP000009283">
    <property type="component" value="Chromosome"/>
</dbReference>